<protein>
    <recommendedName>
        <fullName evidence="3">F-box domain-containing protein</fullName>
    </recommendedName>
</protein>
<dbReference type="InterPro" id="IPR036047">
    <property type="entry name" value="F-box-like_dom_sf"/>
</dbReference>
<gene>
    <name evidence="1" type="ORF">QBC33DRAFT_513356</name>
</gene>
<name>A0AAJ0C7H9_9PEZI</name>
<dbReference type="EMBL" id="MU839003">
    <property type="protein sequence ID" value="KAK1769116.1"/>
    <property type="molecule type" value="Genomic_DNA"/>
</dbReference>
<comment type="caution">
    <text evidence="1">The sequence shown here is derived from an EMBL/GenBank/DDBJ whole genome shotgun (WGS) entry which is preliminary data.</text>
</comment>
<dbReference type="RefSeq" id="XP_060285329.1">
    <property type="nucleotide sequence ID" value="XM_060425973.1"/>
</dbReference>
<keyword evidence="2" id="KW-1185">Reference proteome</keyword>
<evidence type="ECO:0000313" key="2">
    <source>
        <dbReference type="Proteomes" id="UP001244011"/>
    </source>
</evidence>
<dbReference type="SUPFAM" id="SSF81383">
    <property type="entry name" value="F-box domain"/>
    <property type="match status" value="1"/>
</dbReference>
<evidence type="ECO:0008006" key="3">
    <source>
        <dbReference type="Google" id="ProtNLM"/>
    </source>
</evidence>
<reference evidence="1" key="1">
    <citation type="submission" date="2023-06" db="EMBL/GenBank/DDBJ databases">
        <title>Genome-scale phylogeny and comparative genomics of the fungal order Sordariales.</title>
        <authorList>
            <consortium name="Lawrence Berkeley National Laboratory"/>
            <person name="Hensen N."/>
            <person name="Bonometti L."/>
            <person name="Westerberg I."/>
            <person name="Brannstrom I.O."/>
            <person name="Guillou S."/>
            <person name="Cros-Aarteil S."/>
            <person name="Calhoun S."/>
            <person name="Haridas S."/>
            <person name="Kuo A."/>
            <person name="Mondo S."/>
            <person name="Pangilinan J."/>
            <person name="Riley R."/>
            <person name="Labutti K."/>
            <person name="Andreopoulos B."/>
            <person name="Lipzen A."/>
            <person name="Chen C."/>
            <person name="Yanf M."/>
            <person name="Daum C."/>
            <person name="Ng V."/>
            <person name="Clum A."/>
            <person name="Steindorff A."/>
            <person name="Ohm R."/>
            <person name="Martin F."/>
            <person name="Silar P."/>
            <person name="Natvig D."/>
            <person name="Lalanne C."/>
            <person name="Gautier V."/>
            <person name="Ament-Velasquez S.L."/>
            <person name="Kruys A."/>
            <person name="Hutchinson M.I."/>
            <person name="Powell A.J."/>
            <person name="Barry K."/>
            <person name="Miller A.N."/>
            <person name="Grigoriev I.V."/>
            <person name="Debuchy R."/>
            <person name="Gladieux P."/>
            <person name="Thoren M.H."/>
            <person name="Johannesson H."/>
        </authorList>
    </citation>
    <scope>NUCLEOTIDE SEQUENCE</scope>
    <source>
        <strain evidence="1">8032-3</strain>
    </source>
</reference>
<dbReference type="Proteomes" id="UP001244011">
    <property type="component" value="Unassembled WGS sequence"/>
</dbReference>
<accession>A0AAJ0C7H9</accession>
<evidence type="ECO:0000313" key="1">
    <source>
        <dbReference type="EMBL" id="KAK1769116.1"/>
    </source>
</evidence>
<organism evidence="1 2">
    <name type="scientific">Phialemonium atrogriseum</name>
    <dbReference type="NCBI Taxonomy" id="1093897"/>
    <lineage>
        <taxon>Eukaryota</taxon>
        <taxon>Fungi</taxon>
        <taxon>Dikarya</taxon>
        <taxon>Ascomycota</taxon>
        <taxon>Pezizomycotina</taxon>
        <taxon>Sordariomycetes</taxon>
        <taxon>Sordariomycetidae</taxon>
        <taxon>Cephalothecales</taxon>
        <taxon>Cephalothecaceae</taxon>
        <taxon>Phialemonium</taxon>
    </lineage>
</organism>
<proteinExistence type="predicted"/>
<sequence length="222" mass="25786">MQLRSGRTKRNQSRGHWNDLPVEIRLMILEWLSTGHDSIPHPLASYATTSEEWRVFFEQKTFRRLRVLPTCLDEFDRIVTGRRRPYVRHIWFRIELKSRGHGQSSKFLSEVNKMTLTAGLLHLFEILADWLEGESNQKGLALELSAFSSIDPDHSMKDAVPRDIEDLDVWTDSDRSSAIYEGLLTCRRSELSLSSVFAARLITPCLWLHLETLPKSYLVFDI</sequence>
<dbReference type="AlphaFoldDB" id="A0AAJ0C7H9"/>
<dbReference type="GeneID" id="85309160"/>